<sequence length="307" mass="33158">MPRPSDGILKYIGGETRVLAVPRSIPFCDLKKKVEEMFKTEVAAIKYQLLSEDLDVLVSVTCDGDLAHMLDEYDRLEAKRSPSSSPRFRVYIFASQPAAISSAVGIVSSSRNTNYAPAPHHQHHHRHHQFQPDRYLVTMPATPNGSPPYAPHPHGAVSAGNSPRADAVGSERAVFGLGMQRVRSTPNLGSLDAMPQHFHHHGAGGGGGGGGLVGYMSRSPGHTGVGHVFSQGNNFHSYYHPHHHYPPAPVQVPHHAGVAGRYDARGGYVQGSNYVAPPAVRSGRPVSRGGTPYSEMHTPKQATTIWD</sequence>
<dbReference type="InterPro" id="IPR000270">
    <property type="entry name" value="PB1_dom"/>
</dbReference>
<reference evidence="3" key="1">
    <citation type="journal article" date="2021" name="bioRxiv">
        <title>Whole Genome Assembly and Annotation of Northern Wild Rice, Zizania palustris L., Supports a Whole Genome Duplication in the Zizania Genus.</title>
        <authorList>
            <person name="Haas M."/>
            <person name="Kono T."/>
            <person name="Macchietto M."/>
            <person name="Millas R."/>
            <person name="McGilp L."/>
            <person name="Shao M."/>
            <person name="Duquette J."/>
            <person name="Hirsch C.N."/>
            <person name="Kimball J."/>
        </authorList>
    </citation>
    <scope>NUCLEOTIDE SEQUENCE</scope>
    <source>
        <tissue evidence="3">Fresh leaf tissue</tissue>
    </source>
</reference>
<evidence type="ECO:0000313" key="4">
    <source>
        <dbReference type="Proteomes" id="UP000729402"/>
    </source>
</evidence>
<feature type="region of interest" description="Disordered" evidence="1">
    <location>
        <begin position="275"/>
        <end position="307"/>
    </location>
</feature>
<dbReference type="CDD" id="cd06410">
    <property type="entry name" value="PB1_UP2"/>
    <property type="match status" value="1"/>
</dbReference>
<gene>
    <name evidence="3" type="ORF">GUJ93_ZPchr0005g14729</name>
</gene>
<reference evidence="3" key="2">
    <citation type="submission" date="2021-02" db="EMBL/GenBank/DDBJ databases">
        <authorList>
            <person name="Kimball J.A."/>
            <person name="Haas M.W."/>
            <person name="Macchietto M."/>
            <person name="Kono T."/>
            <person name="Duquette J."/>
            <person name="Shao M."/>
        </authorList>
    </citation>
    <scope>NUCLEOTIDE SEQUENCE</scope>
    <source>
        <tissue evidence="3">Fresh leaf tissue</tissue>
    </source>
</reference>
<evidence type="ECO:0000313" key="3">
    <source>
        <dbReference type="EMBL" id="KAG8068593.1"/>
    </source>
</evidence>
<dbReference type="PANTHER" id="PTHR31066">
    <property type="entry name" value="OS05G0427100 PROTEIN-RELATED"/>
    <property type="match status" value="1"/>
</dbReference>
<keyword evidence="4" id="KW-1185">Reference proteome</keyword>
<dbReference type="InterPro" id="IPR053198">
    <property type="entry name" value="Gynoecium_Dev_Regulator"/>
</dbReference>
<dbReference type="OrthoDB" id="1882326at2759"/>
<feature type="domain" description="PB1" evidence="2">
    <location>
        <begin position="4"/>
        <end position="95"/>
    </location>
</feature>
<dbReference type="EMBL" id="JAAALK010000284">
    <property type="protein sequence ID" value="KAG8068593.1"/>
    <property type="molecule type" value="Genomic_DNA"/>
</dbReference>
<proteinExistence type="predicted"/>
<dbReference type="Proteomes" id="UP000729402">
    <property type="component" value="Unassembled WGS sequence"/>
</dbReference>
<dbReference type="AlphaFoldDB" id="A0A8J5SBJ5"/>
<evidence type="ECO:0000259" key="2">
    <source>
        <dbReference type="SMART" id="SM00666"/>
    </source>
</evidence>
<evidence type="ECO:0000256" key="1">
    <source>
        <dbReference type="SAM" id="MobiDB-lite"/>
    </source>
</evidence>
<name>A0A8J5SBJ5_ZIZPA</name>
<comment type="caution">
    <text evidence="3">The sequence shown here is derived from an EMBL/GenBank/DDBJ whole genome shotgun (WGS) entry which is preliminary data.</text>
</comment>
<organism evidence="3 4">
    <name type="scientific">Zizania palustris</name>
    <name type="common">Northern wild rice</name>
    <dbReference type="NCBI Taxonomy" id="103762"/>
    <lineage>
        <taxon>Eukaryota</taxon>
        <taxon>Viridiplantae</taxon>
        <taxon>Streptophyta</taxon>
        <taxon>Embryophyta</taxon>
        <taxon>Tracheophyta</taxon>
        <taxon>Spermatophyta</taxon>
        <taxon>Magnoliopsida</taxon>
        <taxon>Liliopsida</taxon>
        <taxon>Poales</taxon>
        <taxon>Poaceae</taxon>
        <taxon>BOP clade</taxon>
        <taxon>Oryzoideae</taxon>
        <taxon>Oryzeae</taxon>
        <taxon>Zizaniinae</taxon>
        <taxon>Zizania</taxon>
    </lineage>
</organism>
<accession>A0A8J5SBJ5</accession>
<protein>
    <recommendedName>
        <fullName evidence="2">PB1 domain-containing protein</fullName>
    </recommendedName>
</protein>
<dbReference type="Pfam" id="PF00564">
    <property type="entry name" value="PB1"/>
    <property type="match status" value="1"/>
</dbReference>
<dbReference type="SMART" id="SM00666">
    <property type="entry name" value="PB1"/>
    <property type="match status" value="1"/>
</dbReference>
<dbReference type="PANTHER" id="PTHR31066:SF91">
    <property type="entry name" value="OS05G0427100 PROTEIN"/>
    <property type="match status" value="1"/>
</dbReference>